<keyword evidence="3" id="KW-1003">Cell membrane</keyword>
<organism evidence="9 10">
    <name type="scientific">Cohnella cellulosilytica</name>
    <dbReference type="NCBI Taxonomy" id="986710"/>
    <lineage>
        <taxon>Bacteria</taxon>
        <taxon>Bacillati</taxon>
        <taxon>Bacillota</taxon>
        <taxon>Bacilli</taxon>
        <taxon>Bacillales</taxon>
        <taxon>Paenibacillaceae</taxon>
        <taxon>Cohnella</taxon>
    </lineage>
</organism>
<feature type="transmembrane region" description="Helical" evidence="7">
    <location>
        <begin position="115"/>
        <end position="135"/>
    </location>
</feature>
<evidence type="ECO:0000256" key="6">
    <source>
        <dbReference type="ARBA" id="ARBA00023136"/>
    </source>
</evidence>
<evidence type="ECO:0000256" key="5">
    <source>
        <dbReference type="ARBA" id="ARBA00022989"/>
    </source>
</evidence>
<dbReference type="PANTHER" id="PTHR43744:SF9">
    <property type="entry name" value="POLYGALACTURONAN_RHAMNOGALACTURONAN TRANSPORT SYSTEM PERMEASE PROTEIN YTCP"/>
    <property type="match status" value="1"/>
</dbReference>
<accession>A0ABW2FQ19</accession>
<keyword evidence="5 7" id="KW-1133">Transmembrane helix</keyword>
<reference evidence="10" key="1">
    <citation type="journal article" date="2019" name="Int. J. Syst. Evol. Microbiol.">
        <title>The Global Catalogue of Microorganisms (GCM) 10K type strain sequencing project: providing services to taxonomists for standard genome sequencing and annotation.</title>
        <authorList>
            <consortium name="The Broad Institute Genomics Platform"/>
            <consortium name="The Broad Institute Genome Sequencing Center for Infectious Disease"/>
            <person name="Wu L."/>
            <person name="Ma J."/>
        </authorList>
    </citation>
    <scope>NUCLEOTIDE SEQUENCE [LARGE SCALE GENOMIC DNA]</scope>
    <source>
        <strain evidence="10">KCTC 12907</strain>
    </source>
</reference>
<comment type="subcellular location">
    <subcellularLocation>
        <location evidence="1 7">Cell membrane</location>
        <topology evidence="1 7">Multi-pass membrane protein</topology>
    </subcellularLocation>
</comment>
<evidence type="ECO:0000256" key="1">
    <source>
        <dbReference type="ARBA" id="ARBA00004651"/>
    </source>
</evidence>
<dbReference type="PANTHER" id="PTHR43744">
    <property type="entry name" value="ABC TRANSPORTER PERMEASE PROTEIN MG189-RELATED-RELATED"/>
    <property type="match status" value="1"/>
</dbReference>
<comment type="caution">
    <text evidence="9">The sequence shown here is derived from an EMBL/GenBank/DDBJ whole genome shotgun (WGS) entry which is preliminary data.</text>
</comment>
<dbReference type="EMBL" id="JBHTAI010000037">
    <property type="protein sequence ID" value="MFC7153552.1"/>
    <property type="molecule type" value="Genomic_DNA"/>
</dbReference>
<keyword evidence="10" id="KW-1185">Reference proteome</keyword>
<dbReference type="InterPro" id="IPR035906">
    <property type="entry name" value="MetI-like_sf"/>
</dbReference>
<comment type="similarity">
    <text evidence="7">Belongs to the binding-protein-dependent transport system permease family.</text>
</comment>
<dbReference type="Gene3D" id="1.10.3720.10">
    <property type="entry name" value="MetI-like"/>
    <property type="match status" value="1"/>
</dbReference>
<dbReference type="Proteomes" id="UP001596378">
    <property type="component" value="Unassembled WGS sequence"/>
</dbReference>
<proteinExistence type="inferred from homology"/>
<dbReference type="CDD" id="cd06261">
    <property type="entry name" value="TM_PBP2"/>
    <property type="match status" value="1"/>
</dbReference>
<evidence type="ECO:0000256" key="4">
    <source>
        <dbReference type="ARBA" id="ARBA00022692"/>
    </source>
</evidence>
<evidence type="ECO:0000313" key="9">
    <source>
        <dbReference type="EMBL" id="MFC7153552.1"/>
    </source>
</evidence>
<feature type="transmembrane region" description="Helical" evidence="7">
    <location>
        <begin position="20"/>
        <end position="42"/>
    </location>
</feature>
<protein>
    <submittedName>
        <fullName evidence="9">Carbohydrate ABC transporter permease</fullName>
    </submittedName>
</protein>
<keyword evidence="6 7" id="KW-0472">Membrane</keyword>
<keyword evidence="4 7" id="KW-0812">Transmembrane</keyword>
<feature type="domain" description="ABC transmembrane type-1" evidence="8">
    <location>
        <begin position="78"/>
        <end position="287"/>
    </location>
</feature>
<keyword evidence="2 7" id="KW-0813">Transport</keyword>
<evidence type="ECO:0000256" key="3">
    <source>
        <dbReference type="ARBA" id="ARBA00022475"/>
    </source>
</evidence>
<evidence type="ECO:0000313" key="10">
    <source>
        <dbReference type="Proteomes" id="UP001596378"/>
    </source>
</evidence>
<feature type="transmembrane region" description="Helical" evidence="7">
    <location>
        <begin position="263"/>
        <end position="283"/>
    </location>
</feature>
<evidence type="ECO:0000256" key="7">
    <source>
        <dbReference type="RuleBase" id="RU363032"/>
    </source>
</evidence>
<dbReference type="PROSITE" id="PS50928">
    <property type="entry name" value="ABC_TM1"/>
    <property type="match status" value="1"/>
</dbReference>
<evidence type="ECO:0000259" key="8">
    <source>
        <dbReference type="PROSITE" id="PS50928"/>
    </source>
</evidence>
<sequence length="298" mass="33695">MDYPFAKQSLGDRSFTVVNYFFLCFMALIVLYPLIYILSASFSDSDAVISGRVWLWPVEPNVEGYKAIFKNGMIGTGFLNSLLYTAAGTAINVALTVLAAYPLSRHDFVGRTPLLFVFLFTMMFTGGLIPTYLLVQDLGLMDTRWALLLPTAMSVWNMIITRTYFQTTLPREMLEAAHLDGCSDFKYLWKIVIPLSGPILAVITLFYAVGHWNQYFNALLYLKSRDLLPLQIVLREILVQNQLDLSMLTDVEEAAKREGLRELLKYSLIVVSSAPMLLIYPFVQKFFVKGIMIGSIKG</sequence>
<dbReference type="InterPro" id="IPR000515">
    <property type="entry name" value="MetI-like"/>
</dbReference>
<feature type="transmembrane region" description="Helical" evidence="7">
    <location>
        <begin position="187"/>
        <end position="209"/>
    </location>
</feature>
<dbReference type="Pfam" id="PF00528">
    <property type="entry name" value="BPD_transp_1"/>
    <property type="match status" value="1"/>
</dbReference>
<feature type="transmembrane region" description="Helical" evidence="7">
    <location>
        <begin position="82"/>
        <end position="103"/>
    </location>
</feature>
<dbReference type="RefSeq" id="WP_378050893.1">
    <property type="nucleotide sequence ID" value="NZ_JBHMDN010000030.1"/>
</dbReference>
<dbReference type="SUPFAM" id="SSF161098">
    <property type="entry name" value="MetI-like"/>
    <property type="match status" value="1"/>
</dbReference>
<gene>
    <name evidence="9" type="ORF">ACFQMJ_33920</name>
</gene>
<feature type="transmembrane region" description="Helical" evidence="7">
    <location>
        <begin position="147"/>
        <end position="167"/>
    </location>
</feature>
<name>A0ABW2FQ19_9BACL</name>
<evidence type="ECO:0000256" key="2">
    <source>
        <dbReference type="ARBA" id="ARBA00022448"/>
    </source>
</evidence>